<keyword evidence="2" id="KW-1185">Reference proteome</keyword>
<sequence length="154" mass="17054">MSVEKPIKDCSIQSDTVLATTKKNNLTLGRNRKRTCACHTSEVGACTCSKRQLLEKIAELRASYRQIAERLRRQILDFQGAQGAHLQSHGHMKGTIIRTLRGGGAAGQVDAMEHSQQWDDDVRPMRSKSQCSSTSATFEESLAGVMRVHADQEL</sequence>
<dbReference type="InParanoid" id="A0A024GHK3"/>
<evidence type="ECO:0000313" key="1">
    <source>
        <dbReference type="EMBL" id="CCI46250.1"/>
    </source>
</evidence>
<dbReference type="EMBL" id="CAIX01000121">
    <property type="protein sequence ID" value="CCI46250.1"/>
    <property type="molecule type" value="Genomic_DNA"/>
</dbReference>
<dbReference type="AlphaFoldDB" id="A0A024GHK3"/>
<reference evidence="1 2" key="1">
    <citation type="submission" date="2012-05" db="EMBL/GenBank/DDBJ databases">
        <title>Recombination and specialization in a pathogen metapopulation.</title>
        <authorList>
            <person name="Gardiner A."/>
            <person name="Kemen E."/>
            <person name="Schultz-Larsen T."/>
            <person name="MacLean D."/>
            <person name="Van Oosterhout C."/>
            <person name="Jones J.D.G."/>
        </authorList>
    </citation>
    <scope>NUCLEOTIDE SEQUENCE [LARGE SCALE GENOMIC DNA]</scope>
    <source>
        <strain evidence="1 2">Ac Nc2</strain>
    </source>
</reference>
<accession>A0A024GHK3</accession>
<proteinExistence type="predicted"/>
<organism evidence="1 2">
    <name type="scientific">Albugo candida</name>
    <dbReference type="NCBI Taxonomy" id="65357"/>
    <lineage>
        <taxon>Eukaryota</taxon>
        <taxon>Sar</taxon>
        <taxon>Stramenopiles</taxon>
        <taxon>Oomycota</taxon>
        <taxon>Peronosporomycetes</taxon>
        <taxon>Albuginales</taxon>
        <taxon>Albuginaceae</taxon>
        <taxon>Albugo</taxon>
    </lineage>
</organism>
<protein>
    <submittedName>
        <fullName evidence="1">Uncharacterized protein</fullName>
    </submittedName>
</protein>
<evidence type="ECO:0000313" key="2">
    <source>
        <dbReference type="Proteomes" id="UP000053237"/>
    </source>
</evidence>
<dbReference type="Proteomes" id="UP000053237">
    <property type="component" value="Unassembled WGS sequence"/>
</dbReference>
<dbReference type="OrthoDB" id="3176171at2759"/>
<comment type="caution">
    <text evidence="1">The sequence shown here is derived from an EMBL/GenBank/DDBJ whole genome shotgun (WGS) entry which is preliminary data.</text>
</comment>
<name>A0A024GHK3_9STRA</name>
<gene>
    <name evidence="1" type="ORF">BN9_071790</name>
</gene>